<reference evidence="1 2" key="1">
    <citation type="submission" date="2019-08" db="EMBL/GenBank/DDBJ databases">
        <title>Plasmid- and chromosome-located mcr-3 in mcr-1-positive Escherichia coli from diseased swine, Taiwan.</title>
        <authorList>
            <person name="Hsu C.-Y."/>
            <person name="Huang W.-C."/>
            <person name="Lauderdale T.-L."/>
        </authorList>
    </citation>
    <scope>NUCLEOTIDE SEQUENCE [LARGE SCALE GENOMIC DNA]</scope>
    <source>
        <strain evidence="1 2">NCYU-26-73</strain>
    </source>
</reference>
<evidence type="ECO:0000313" key="1">
    <source>
        <dbReference type="EMBL" id="QED75941.1"/>
    </source>
</evidence>
<dbReference type="AlphaFoldDB" id="A0A5B9AQ12"/>
<reference evidence="1 2" key="2">
    <citation type="submission" date="2019-08" db="EMBL/GenBank/DDBJ databases">
        <authorList>
            <person name="Chen F.-J."/>
            <person name="Wu H.-C."/>
            <person name="Liao Y.-C."/>
            <person name="Kuo S.-C."/>
        </authorList>
    </citation>
    <scope>NUCLEOTIDE SEQUENCE [LARGE SCALE GENOMIC DNA]</scope>
    <source>
        <strain evidence="1 2">NCYU-26-73</strain>
    </source>
</reference>
<sequence length="70" mass="7955">MDAVTWEILNAFAVISRSRRYAGSFGKPLPLSIADINDYLSICTLLIERKEFYAAILALDDEWLMDNDKA</sequence>
<dbReference type="EMBL" id="CP042615">
    <property type="protein sequence ID" value="QED75941.1"/>
    <property type="molecule type" value="Genomic_DNA"/>
</dbReference>
<protein>
    <submittedName>
        <fullName evidence="1">Uncharacterized protein</fullName>
    </submittedName>
</protein>
<name>A0A5B9AQ12_ECOLX</name>
<gene>
    <name evidence="1" type="ORF">FTV93_06725</name>
</gene>
<accession>A0A5B9AQ12</accession>
<organism evidence="1 2">
    <name type="scientific">Escherichia coli</name>
    <dbReference type="NCBI Taxonomy" id="562"/>
    <lineage>
        <taxon>Bacteria</taxon>
        <taxon>Pseudomonadati</taxon>
        <taxon>Pseudomonadota</taxon>
        <taxon>Gammaproteobacteria</taxon>
        <taxon>Enterobacterales</taxon>
        <taxon>Enterobacteriaceae</taxon>
        <taxon>Escherichia</taxon>
    </lineage>
</organism>
<evidence type="ECO:0000313" key="2">
    <source>
        <dbReference type="Proteomes" id="UP000321299"/>
    </source>
</evidence>
<proteinExistence type="predicted"/>
<dbReference type="Proteomes" id="UP000321299">
    <property type="component" value="Chromosome"/>
</dbReference>